<keyword evidence="5" id="KW-1185">Reference proteome</keyword>
<organism evidence="4 5">
    <name type="scientific">[Eubacterium] hominis</name>
    <dbReference type="NCBI Taxonomy" id="2764325"/>
    <lineage>
        <taxon>Bacteria</taxon>
        <taxon>Bacillati</taxon>
        <taxon>Bacillota</taxon>
        <taxon>Erysipelotrichia</taxon>
        <taxon>Erysipelotrichales</taxon>
        <taxon>Erysipelotrichaceae</taxon>
        <taxon>Amedibacillus</taxon>
    </lineage>
</organism>
<sequence>MEKAILHDREYDFISIIWEVEPIASGELTKICEKRLGWKRTTTYTVLKKLCDKGILQNQNTIVTSCLKKQQVQRYESKRLIERMFDNSLPAFIASFMDHRKLTKEEAEQLKEMIAAYEDGDDHD</sequence>
<keyword evidence="3" id="KW-0804">Transcription</keyword>
<dbReference type="EMBL" id="CP060636">
    <property type="protein sequence ID" value="QNM14312.1"/>
    <property type="molecule type" value="Genomic_DNA"/>
</dbReference>
<dbReference type="SUPFAM" id="SSF46785">
    <property type="entry name" value="Winged helix' DNA-binding domain"/>
    <property type="match status" value="1"/>
</dbReference>
<evidence type="ECO:0000256" key="1">
    <source>
        <dbReference type="ARBA" id="ARBA00023015"/>
    </source>
</evidence>
<evidence type="ECO:0000313" key="5">
    <source>
        <dbReference type="Proteomes" id="UP000515856"/>
    </source>
</evidence>
<accession>A0A7G9GU30</accession>
<dbReference type="GO" id="GO:0003677">
    <property type="term" value="F:DNA binding"/>
    <property type="evidence" value="ECO:0007669"/>
    <property type="project" value="UniProtKB-KW"/>
</dbReference>
<evidence type="ECO:0000256" key="3">
    <source>
        <dbReference type="ARBA" id="ARBA00023163"/>
    </source>
</evidence>
<dbReference type="AlphaFoldDB" id="A0A7G9GU30"/>
<proteinExistence type="predicted"/>
<dbReference type="InterPro" id="IPR005650">
    <property type="entry name" value="BlaI_family"/>
</dbReference>
<dbReference type="KEGG" id="ehn:H9Q80_12720"/>
<gene>
    <name evidence="4" type="ORF">H9Q80_12720</name>
</gene>
<dbReference type="Gene3D" id="1.10.4040.10">
    <property type="entry name" value="Penicillinase repressor domain"/>
    <property type="match status" value="1"/>
</dbReference>
<protein>
    <submittedName>
        <fullName evidence="4">BlaI/MecI/CopY family transcriptional regulator</fullName>
    </submittedName>
</protein>
<dbReference type="GO" id="GO:0045892">
    <property type="term" value="P:negative regulation of DNA-templated transcription"/>
    <property type="evidence" value="ECO:0007669"/>
    <property type="project" value="InterPro"/>
</dbReference>
<dbReference type="Proteomes" id="UP000515856">
    <property type="component" value="Chromosome"/>
</dbReference>
<dbReference type="RefSeq" id="WP_117453950.1">
    <property type="nucleotide sequence ID" value="NZ_CP060636.1"/>
</dbReference>
<name>A0A7G9GU30_9FIRM</name>
<reference evidence="4 5" key="1">
    <citation type="submission" date="2020-08" db="EMBL/GenBank/DDBJ databases">
        <authorList>
            <person name="Liu C."/>
            <person name="Sun Q."/>
        </authorList>
    </citation>
    <scope>NUCLEOTIDE SEQUENCE [LARGE SCALE GENOMIC DNA]</scope>
    <source>
        <strain evidence="4 5">NSJ-61</strain>
    </source>
</reference>
<evidence type="ECO:0000313" key="4">
    <source>
        <dbReference type="EMBL" id="QNM14312.1"/>
    </source>
</evidence>
<keyword evidence="1" id="KW-0805">Transcription regulation</keyword>
<keyword evidence="2" id="KW-0238">DNA-binding</keyword>
<evidence type="ECO:0000256" key="2">
    <source>
        <dbReference type="ARBA" id="ARBA00023125"/>
    </source>
</evidence>
<dbReference type="Pfam" id="PF03965">
    <property type="entry name" value="Penicillinase_R"/>
    <property type="match status" value="1"/>
</dbReference>
<dbReference type="InterPro" id="IPR036390">
    <property type="entry name" value="WH_DNA-bd_sf"/>
</dbReference>
<dbReference type="PIRSF" id="PIRSF019455">
    <property type="entry name" value="CopR_AtkY"/>
    <property type="match status" value="1"/>
</dbReference>